<dbReference type="Gene3D" id="3.40.630.30">
    <property type="match status" value="1"/>
</dbReference>
<dbReference type="GO" id="GO:0016746">
    <property type="term" value="F:acyltransferase activity"/>
    <property type="evidence" value="ECO:0007669"/>
    <property type="project" value="UniProtKB-KW"/>
</dbReference>
<comment type="caution">
    <text evidence="2">The sequence shown here is derived from an EMBL/GenBank/DDBJ whole genome shotgun (WGS) entry which is preliminary data.</text>
</comment>
<reference evidence="3" key="1">
    <citation type="journal article" date="2019" name="Int. J. Syst. Evol. Microbiol.">
        <title>The Global Catalogue of Microorganisms (GCM) 10K type strain sequencing project: providing services to taxonomists for standard genome sequencing and annotation.</title>
        <authorList>
            <consortium name="The Broad Institute Genomics Platform"/>
            <consortium name="The Broad Institute Genome Sequencing Center for Infectious Disease"/>
            <person name="Wu L."/>
            <person name="Ma J."/>
        </authorList>
    </citation>
    <scope>NUCLEOTIDE SEQUENCE [LARGE SCALE GENOMIC DNA]</scope>
    <source>
        <strain evidence="3">CCUG 53270</strain>
    </source>
</reference>
<dbReference type="SUPFAM" id="SSF55729">
    <property type="entry name" value="Acyl-CoA N-acyltransferases (Nat)"/>
    <property type="match status" value="1"/>
</dbReference>
<dbReference type="InterPro" id="IPR000182">
    <property type="entry name" value="GNAT_dom"/>
</dbReference>
<dbReference type="RefSeq" id="WP_345587142.1">
    <property type="nucleotide sequence ID" value="NZ_BAABJG010000006.1"/>
</dbReference>
<gene>
    <name evidence="2" type="ORF">ACFQ4B_10270</name>
</gene>
<evidence type="ECO:0000259" key="1">
    <source>
        <dbReference type="PROSITE" id="PS51186"/>
    </source>
</evidence>
<dbReference type="Proteomes" id="UP001597180">
    <property type="component" value="Unassembled WGS sequence"/>
</dbReference>
<name>A0ABW3UIU0_9BACL</name>
<keyword evidence="2" id="KW-0012">Acyltransferase</keyword>
<keyword evidence="3" id="KW-1185">Reference proteome</keyword>
<protein>
    <submittedName>
        <fullName evidence="2">GNAT family N-acetyltransferase</fullName>
        <ecNumber evidence="2">2.3.1.-</ecNumber>
    </submittedName>
</protein>
<accession>A0ABW3UIU0</accession>
<sequence>MEAALYHSSHSKPLYKLVHDHIIQIPPYIGITFDEFLTILHNPCHMTDKIYGSFERNIVTLVGIVNGGLFAAAQITFPVKSEDGDAGDTTEAILNWLFADRCRQHDTASFYKAILQVVNDKGYQRLTTSRNPFGSGWSGIPDAWPHLLQAMSTATSTVDIWDSYWFHSGSREETISSLIEAEVTDNLPELQVHFQFFLGDQDLGEIDVWFPSEAARSLRQAGVADVEWIQVSEPYQGKRYGEKLLRYAQAYCAGMGYPRLVLWTQEEPMWRLAARIGYDKGPRFHWITQEIAPARP</sequence>
<evidence type="ECO:0000313" key="2">
    <source>
        <dbReference type="EMBL" id="MFD1220506.1"/>
    </source>
</evidence>
<evidence type="ECO:0000313" key="3">
    <source>
        <dbReference type="Proteomes" id="UP001597180"/>
    </source>
</evidence>
<organism evidence="2 3">
    <name type="scientific">Paenibacillus vulneris</name>
    <dbReference type="NCBI Taxonomy" id="1133364"/>
    <lineage>
        <taxon>Bacteria</taxon>
        <taxon>Bacillati</taxon>
        <taxon>Bacillota</taxon>
        <taxon>Bacilli</taxon>
        <taxon>Bacillales</taxon>
        <taxon>Paenibacillaceae</taxon>
        <taxon>Paenibacillus</taxon>
    </lineage>
</organism>
<dbReference type="InterPro" id="IPR016181">
    <property type="entry name" value="Acyl_CoA_acyltransferase"/>
</dbReference>
<proteinExistence type="predicted"/>
<dbReference type="PROSITE" id="PS51186">
    <property type="entry name" value="GNAT"/>
    <property type="match status" value="1"/>
</dbReference>
<dbReference type="EC" id="2.3.1.-" evidence="2"/>
<dbReference type="CDD" id="cd04301">
    <property type="entry name" value="NAT_SF"/>
    <property type="match status" value="1"/>
</dbReference>
<keyword evidence="2" id="KW-0808">Transferase</keyword>
<dbReference type="EMBL" id="JBHTLU010000013">
    <property type="protein sequence ID" value="MFD1220506.1"/>
    <property type="molecule type" value="Genomic_DNA"/>
</dbReference>
<feature type="domain" description="N-acetyltransferase" evidence="1">
    <location>
        <begin position="149"/>
        <end position="296"/>
    </location>
</feature>
<dbReference type="Pfam" id="PF00583">
    <property type="entry name" value="Acetyltransf_1"/>
    <property type="match status" value="1"/>
</dbReference>